<reference evidence="3" key="1">
    <citation type="submission" date="2022-08" db="UniProtKB">
        <authorList>
            <consortium name="EnsemblMetazoa"/>
        </authorList>
    </citation>
    <scope>IDENTIFICATION</scope>
</reference>
<dbReference type="VEuPathDB" id="VectorBase:ACON2_033076"/>
<dbReference type="PANTHER" id="PTHR12243">
    <property type="entry name" value="MADF DOMAIN TRANSCRIPTION FACTOR"/>
    <property type="match status" value="1"/>
</dbReference>
<dbReference type="SMART" id="SM00595">
    <property type="entry name" value="MADF"/>
    <property type="match status" value="1"/>
</dbReference>
<dbReference type="InterPro" id="IPR039353">
    <property type="entry name" value="TF_Adf1"/>
</dbReference>
<protein>
    <recommendedName>
        <fullName evidence="2">MADF domain-containing protein</fullName>
    </recommendedName>
</protein>
<dbReference type="GO" id="GO:0005634">
    <property type="term" value="C:nucleus"/>
    <property type="evidence" value="ECO:0007669"/>
    <property type="project" value="TreeGrafter"/>
</dbReference>
<dbReference type="EnsemblMetazoa" id="ACOM035082-RA">
    <property type="protein sequence ID" value="ACOM035082-PA.1"/>
    <property type="gene ID" value="ACOM035082"/>
</dbReference>
<accession>A0A8W7PQH5</accession>
<organism evidence="3">
    <name type="scientific">Anopheles coluzzii</name>
    <name type="common">African malaria mosquito</name>
    <dbReference type="NCBI Taxonomy" id="1518534"/>
    <lineage>
        <taxon>Eukaryota</taxon>
        <taxon>Metazoa</taxon>
        <taxon>Ecdysozoa</taxon>
        <taxon>Arthropoda</taxon>
        <taxon>Hexapoda</taxon>
        <taxon>Insecta</taxon>
        <taxon>Pterygota</taxon>
        <taxon>Neoptera</taxon>
        <taxon>Endopterygota</taxon>
        <taxon>Diptera</taxon>
        <taxon>Nematocera</taxon>
        <taxon>Culicoidea</taxon>
        <taxon>Culicidae</taxon>
        <taxon>Anophelinae</taxon>
        <taxon>Anopheles</taxon>
    </lineage>
</organism>
<dbReference type="GO" id="GO:0005667">
    <property type="term" value="C:transcription regulator complex"/>
    <property type="evidence" value="ECO:0007669"/>
    <property type="project" value="TreeGrafter"/>
</dbReference>
<dbReference type="InterPro" id="IPR006578">
    <property type="entry name" value="MADF-dom"/>
</dbReference>
<feature type="region of interest" description="Disordered" evidence="1">
    <location>
        <begin position="272"/>
        <end position="302"/>
    </location>
</feature>
<evidence type="ECO:0000313" key="3">
    <source>
        <dbReference type="EnsemblMetazoa" id="ACOM035082-PA.1"/>
    </source>
</evidence>
<proteinExistence type="predicted"/>
<sequence>LLKVQYMVCDFLLDGNVVYVSIGSGAWQERDEYENCRNKPFAFTVLEYWLHRVLIFKEYLPFYFIPVSNMNIKRERTKTVDLGAERTRTLIQFIQAIPYLWNSNDPLYKNKKSQAEAWESISEEMGVPVPELRHKWASLQSSFRHFLVLYQKGRASQNCEGGQLPLRRWYLYDDMLFLLASGKERTPERTVIKQNNDSTEDMDQSMDAVSHLADTKTATGNSLEMLGQNPIQRTVPPPWAAVSRAPIRKQIKSRHVSSVVVRQDLYAKRKVMYQTNPTYQRRKSNEPDDASPGTTTQKDDRVTNSYCDALRYGQNVGRVLAQLSPQRRHAVMIKIDEILLDTAKERYQQHYGTDP</sequence>
<dbReference type="PROSITE" id="PS51029">
    <property type="entry name" value="MADF"/>
    <property type="match status" value="1"/>
</dbReference>
<evidence type="ECO:0000256" key="1">
    <source>
        <dbReference type="SAM" id="MobiDB-lite"/>
    </source>
</evidence>
<feature type="domain" description="MADF" evidence="2">
    <location>
        <begin position="89"/>
        <end position="183"/>
    </location>
</feature>
<name>A0A8W7PQH5_ANOCL</name>
<evidence type="ECO:0000259" key="2">
    <source>
        <dbReference type="PROSITE" id="PS51029"/>
    </source>
</evidence>
<dbReference type="PANTHER" id="PTHR12243:SF69">
    <property type="entry name" value="SI:CH73-59F11.3"/>
    <property type="match status" value="1"/>
</dbReference>
<dbReference type="GO" id="GO:0006357">
    <property type="term" value="P:regulation of transcription by RNA polymerase II"/>
    <property type="evidence" value="ECO:0007669"/>
    <property type="project" value="TreeGrafter"/>
</dbReference>
<dbReference type="Pfam" id="PF10545">
    <property type="entry name" value="MADF_DNA_bdg"/>
    <property type="match status" value="1"/>
</dbReference>
<dbReference type="Proteomes" id="UP000075882">
    <property type="component" value="Unassembled WGS sequence"/>
</dbReference>
<dbReference type="AlphaFoldDB" id="A0A8W7PQH5"/>